<feature type="region of interest" description="Disordered" evidence="2">
    <location>
        <begin position="17"/>
        <end position="61"/>
    </location>
</feature>
<dbReference type="Proteomes" id="UP001183817">
    <property type="component" value="Unassembled WGS sequence"/>
</dbReference>
<dbReference type="InterPro" id="IPR036629">
    <property type="entry name" value="YjbJ_sf"/>
</dbReference>
<sequence>MGIGDKIGNKAQEAVGKIKKNTGDATDNESLQAEGAREEAEARAKQAGEHLKDAARDVTDK</sequence>
<proteinExistence type="inferred from homology"/>
<evidence type="ECO:0000256" key="2">
    <source>
        <dbReference type="SAM" id="MobiDB-lite"/>
    </source>
</evidence>
<feature type="domain" description="CsbD-like" evidence="3">
    <location>
        <begin position="5"/>
        <end position="57"/>
    </location>
</feature>
<dbReference type="RefSeq" id="WP_264269375.1">
    <property type="nucleotide sequence ID" value="NZ_BAAAWO010000001.1"/>
</dbReference>
<evidence type="ECO:0000313" key="4">
    <source>
        <dbReference type="EMBL" id="MDR7360312.1"/>
    </source>
</evidence>
<reference evidence="4 5" key="1">
    <citation type="submission" date="2023-07" db="EMBL/GenBank/DDBJ databases">
        <title>Sequencing the genomes of 1000 actinobacteria strains.</title>
        <authorList>
            <person name="Klenk H.-P."/>
        </authorList>
    </citation>
    <scope>NUCLEOTIDE SEQUENCE [LARGE SCALE GENOMIC DNA]</scope>
    <source>
        <strain evidence="4 5">DSM 20167</strain>
    </source>
</reference>
<dbReference type="InterPro" id="IPR008462">
    <property type="entry name" value="CsbD"/>
</dbReference>
<dbReference type="Pfam" id="PF05532">
    <property type="entry name" value="CsbD"/>
    <property type="match status" value="1"/>
</dbReference>
<dbReference type="SUPFAM" id="SSF69047">
    <property type="entry name" value="Hypothetical protein YjbJ"/>
    <property type="match status" value="1"/>
</dbReference>
<evidence type="ECO:0000259" key="3">
    <source>
        <dbReference type="Pfam" id="PF05532"/>
    </source>
</evidence>
<comment type="similarity">
    <text evidence="1">Belongs to the UPF0337 (CsbD) family.</text>
</comment>
<feature type="compositionally biased region" description="Basic and acidic residues" evidence="2">
    <location>
        <begin position="35"/>
        <end position="61"/>
    </location>
</feature>
<organism evidence="4 5">
    <name type="scientific">Paeniglutamicibacter sulfureus</name>
    <dbReference type="NCBI Taxonomy" id="43666"/>
    <lineage>
        <taxon>Bacteria</taxon>
        <taxon>Bacillati</taxon>
        <taxon>Actinomycetota</taxon>
        <taxon>Actinomycetes</taxon>
        <taxon>Micrococcales</taxon>
        <taxon>Micrococcaceae</taxon>
        <taxon>Paeniglutamicibacter</taxon>
    </lineage>
</organism>
<keyword evidence="5" id="KW-1185">Reference proteome</keyword>
<dbReference type="Gene3D" id="1.10.1470.10">
    <property type="entry name" value="YjbJ"/>
    <property type="match status" value="1"/>
</dbReference>
<evidence type="ECO:0000313" key="5">
    <source>
        <dbReference type="Proteomes" id="UP001183817"/>
    </source>
</evidence>
<comment type="caution">
    <text evidence="4">The sequence shown here is derived from an EMBL/GenBank/DDBJ whole genome shotgun (WGS) entry which is preliminary data.</text>
</comment>
<name>A0ABU2BNW1_9MICC</name>
<dbReference type="EMBL" id="JAVDYI010000001">
    <property type="protein sequence ID" value="MDR7360312.1"/>
    <property type="molecule type" value="Genomic_DNA"/>
</dbReference>
<protein>
    <submittedName>
        <fullName evidence="4">Uncharacterized protein YjbJ (UPF0337 family)</fullName>
    </submittedName>
</protein>
<accession>A0ABU2BNW1</accession>
<gene>
    <name evidence="4" type="ORF">J2S64_004003</name>
</gene>
<evidence type="ECO:0000256" key="1">
    <source>
        <dbReference type="ARBA" id="ARBA00009129"/>
    </source>
</evidence>